<dbReference type="WBParaSite" id="TMUE_2000009954.1">
    <property type="protein sequence ID" value="TMUE_2000009954.1"/>
    <property type="gene ID" value="WBGene00300786"/>
</dbReference>
<dbReference type="GO" id="GO:0004519">
    <property type="term" value="F:endonuclease activity"/>
    <property type="evidence" value="ECO:0007669"/>
    <property type="project" value="UniProtKB-KW"/>
</dbReference>
<reference evidence="11" key="1">
    <citation type="submission" date="2019-12" db="UniProtKB">
        <authorList>
            <consortium name="WormBaseParasite"/>
        </authorList>
    </citation>
    <scope>IDENTIFICATION</scope>
</reference>
<dbReference type="InterPro" id="IPR050951">
    <property type="entry name" value="Retrovirus_Pol_polyprotein"/>
</dbReference>
<evidence type="ECO:0000256" key="2">
    <source>
        <dbReference type="ARBA" id="ARBA00022670"/>
    </source>
</evidence>
<dbReference type="PANTHER" id="PTHR37984">
    <property type="entry name" value="PROTEIN CBG26694"/>
    <property type="match status" value="1"/>
</dbReference>
<dbReference type="InterPro" id="IPR043502">
    <property type="entry name" value="DNA/RNA_pol_sf"/>
</dbReference>
<keyword evidence="3" id="KW-0808">Transferase</keyword>
<feature type="domain" description="Reverse transcriptase" evidence="9">
    <location>
        <begin position="1"/>
        <end position="165"/>
    </location>
</feature>
<keyword evidence="5" id="KW-0540">Nuclease</keyword>
<dbReference type="InterPro" id="IPR000477">
    <property type="entry name" value="RT_dom"/>
</dbReference>
<accession>A0A5S6QS30</accession>
<sequence>MVNKRCGVQFRLQRLQSFAVSSSANASGYTYEFGCSNSPCIGVHRTVTRFRTCTTLQQTWLEKVNPDDIVKTAVITPFGLFEYVRMPFGLRNTAQTFQGFMDEVTRGLNFSFVYLDDILVASESPKEHADQLDELFRRFVKYGIKINPAKCVFNASKLDFLGLEISADGIKSLADKVAAIRDMPAPTNLMQLPRFLGCINFYRRFLPNLASTLAPLERLLSAHNHSTRFSFSTLEQRAFQAAKEKLAQATMLTHPRDEAPLAIAKMDAVSLLLSSISTQGNKHWLEGRKFFILADHKPLIYATLSRLSPVDNQGVDNQVADALSWPLRKHSKPTMNCHS</sequence>
<keyword evidence="8" id="KW-0695">RNA-directed DNA polymerase</keyword>
<evidence type="ECO:0000256" key="6">
    <source>
        <dbReference type="ARBA" id="ARBA00022759"/>
    </source>
</evidence>
<keyword evidence="2" id="KW-0645">Protease</keyword>
<dbReference type="FunFam" id="3.30.70.270:FF:000003">
    <property type="entry name" value="Transposon Ty3-G Gag-Pol polyprotein"/>
    <property type="match status" value="1"/>
</dbReference>
<dbReference type="GO" id="GO:0003964">
    <property type="term" value="F:RNA-directed DNA polymerase activity"/>
    <property type="evidence" value="ECO:0007669"/>
    <property type="project" value="UniProtKB-KW"/>
</dbReference>
<keyword evidence="6" id="KW-0255">Endonuclease</keyword>
<keyword evidence="7" id="KW-0378">Hydrolase</keyword>
<evidence type="ECO:0000256" key="1">
    <source>
        <dbReference type="ARBA" id="ARBA00012493"/>
    </source>
</evidence>
<dbReference type="InterPro" id="IPR043128">
    <property type="entry name" value="Rev_trsase/Diguanyl_cyclase"/>
</dbReference>
<evidence type="ECO:0000256" key="3">
    <source>
        <dbReference type="ARBA" id="ARBA00022679"/>
    </source>
</evidence>
<evidence type="ECO:0000259" key="9">
    <source>
        <dbReference type="PROSITE" id="PS50878"/>
    </source>
</evidence>
<dbReference type="EC" id="2.7.7.49" evidence="1"/>
<evidence type="ECO:0000256" key="8">
    <source>
        <dbReference type="ARBA" id="ARBA00022918"/>
    </source>
</evidence>
<dbReference type="Gene3D" id="3.10.10.10">
    <property type="entry name" value="HIV Type 1 Reverse Transcriptase, subunit A, domain 1"/>
    <property type="match status" value="1"/>
</dbReference>
<dbReference type="STRING" id="70415.A0A5S6QS30"/>
<proteinExistence type="predicted"/>
<organism evidence="10 11">
    <name type="scientific">Trichuris muris</name>
    <name type="common">Mouse whipworm</name>
    <dbReference type="NCBI Taxonomy" id="70415"/>
    <lineage>
        <taxon>Eukaryota</taxon>
        <taxon>Metazoa</taxon>
        <taxon>Ecdysozoa</taxon>
        <taxon>Nematoda</taxon>
        <taxon>Enoplea</taxon>
        <taxon>Dorylaimia</taxon>
        <taxon>Trichinellida</taxon>
        <taxon>Trichuridae</taxon>
        <taxon>Trichuris</taxon>
    </lineage>
</organism>
<evidence type="ECO:0000313" key="10">
    <source>
        <dbReference type="Proteomes" id="UP000046395"/>
    </source>
</evidence>
<dbReference type="PROSITE" id="PS50878">
    <property type="entry name" value="RT_POL"/>
    <property type="match status" value="1"/>
</dbReference>
<dbReference type="Proteomes" id="UP000046395">
    <property type="component" value="Unassembled WGS sequence"/>
</dbReference>
<dbReference type="Gene3D" id="3.30.70.270">
    <property type="match status" value="2"/>
</dbReference>
<evidence type="ECO:0000313" key="11">
    <source>
        <dbReference type="WBParaSite" id="TMUE_2000009954.1"/>
    </source>
</evidence>
<keyword evidence="4" id="KW-0548">Nucleotidyltransferase</keyword>
<dbReference type="FunFam" id="3.30.70.270:FF:000020">
    <property type="entry name" value="Transposon Tf2-6 polyprotein-like Protein"/>
    <property type="match status" value="1"/>
</dbReference>
<dbReference type="AlphaFoldDB" id="A0A5S6QS30"/>
<dbReference type="FunFam" id="3.10.10.10:FF:000007">
    <property type="entry name" value="Retrovirus-related Pol polyprotein from transposon 17.6-like Protein"/>
    <property type="match status" value="1"/>
</dbReference>
<dbReference type="SUPFAM" id="SSF56672">
    <property type="entry name" value="DNA/RNA polymerases"/>
    <property type="match status" value="1"/>
</dbReference>
<dbReference type="CDD" id="cd01647">
    <property type="entry name" value="RT_LTR"/>
    <property type="match status" value="1"/>
</dbReference>
<dbReference type="Pfam" id="PF00078">
    <property type="entry name" value="RVT_1"/>
    <property type="match status" value="1"/>
</dbReference>
<protein>
    <recommendedName>
        <fullName evidence="1">RNA-directed DNA polymerase</fullName>
        <ecNumber evidence="1">2.7.7.49</ecNumber>
    </recommendedName>
</protein>
<evidence type="ECO:0000256" key="5">
    <source>
        <dbReference type="ARBA" id="ARBA00022722"/>
    </source>
</evidence>
<evidence type="ECO:0000256" key="4">
    <source>
        <dbReference type="ARBA" id="ARBA00022695"/>
    </source>
</evidence>
<dbReference type="PANTHER" id="PTHR37984:SF5">
    <property type="entry name" value="PROTEIN NYNRIN-LIKE"/>
    <property type="match status" value="1"/>
</dbReference>
<name>A0A5S6QS30_TRIMR</name>
<dbReference type="GO" id="GO:0008233">
    <property type="term" value="F:peptidase activity"/>
    <property type="evidence" value="ECO:0007669"/>
    <property type="project" value="UniProtKB-KW"/>
</dbReference>
<dbReference type="GO" id="GO:0006508">
    <property type="term" value="P:proteolysis"/>
    <property type="evidence" value="ECO:0007669"/>
    <property type="project" value="UniProtKB-KW"/>
</dbReference>
<evidence type="ECO:0000256" key="7">
    <source>
        <dbReference type="ARBA" id="ARBA00022801"/>
    </source>
</evidence>
<keyword evidence="10" id="KW-1185">Reference proteome</keyword>